<sequence>MDAMDWKSLLLPPGGLFLFAGALFLGARVLGVGARWPAAISIAIAYLTCTPIVGDTALSWHQTAPPLSADSLRPDPNGPGAVVILSAGLRSWTDGPAQPRLDSLSTTRLLYGAELAERTGLPVLVTGGPWGDDNRPIAREMAAFLRHWSNAEVRWVEAQARNTWENGRYSARLLEQAGIERVFLVTHAWHMPRAAHAFRAHGLDIVPAPTGFIAPPGPSFHSLLPQPSGLQTSYWALHELLGRIYYRWARDADGG</sequence>
<feature type="domain" description="DUF218" evidence="1">
    <location>
        <begin position="81"/>
        <end position="242"/>
    </location>
</feature>
<dbReference type="CDD" id="cd06259">
    <property type="entry name" value="YdcF-like"/>
    <property type="match status" value="1"/>
</dbReference>
<organism evidence="2 3">
    <name type="scientific">Rhodovibrio salinarum</name>
    <dbReference type="NCBI Taxonomy" id="1087"/>
    <lineage>
        <taxon>Bacteria</taxon>
        <taxon>Pseudomonadati</taxon>
        <taxon>Pseudomonadota</taxon>
        <taxon>Alphaproteobacteria</taxon>
        <taxon>Rhodospirillales</taxon>
        <taxon>Rhodovibrionaceae</taxon>
        <taxon>Rhodovibrio</taxon>
    </lineage>
</organism>
<dbReference type="PANTHER" id="PTHR30336:SF4">
    <property type="entry name" value="ENVELOPE BIOGENESIS FACTOR ELYC"/>
    <property type="match status" value="1"/>
</dbReference>
<dbReference type="AlphaFoldDB" id="A0A934UYP3"/>
<dbReference type="EMBL" id="NRRE01000009">
    <property type="protein sequence ID" value="MBK1696013.1"/>
    <property type="molecule type" value="Genomic_DNA"/>
</dbReference>
<dbReference type="InterPro" id="IPR014729">
    <property type="entry name" value="Rossmann-like_a/b/a_fold"/>
</dbReference>
<dbReference type="InterPro" id="IPR003848">
    <property type="entry name" value="DUF218"/>
</dbReference>
<gene>
    <name evidence="2" type="ORF">CKO21_01980</name>
</gene>
<evidence type="ECO:0000259" key="1">
    <source>
        <dbReference type="Pfam" id="PF02698"/>
    </source>
</evidence>
<comment type="caution">
    <text evidence="2">The sequence shown here is derived from an EMBL/GenBank/DDBJ whole genome shotgun (WGS) entry which is preliminary data.</text>
</comment>
<evidence type="ECO:0000313" key="3">
    <source>
        <dbReference type="Proteomes" id="UP000778970"/>
    </source>
</evidence>
<dbReference type="Proteomes" id="UP000778970">
    <property type="component" value="Unassembled WGS sequence"/>
</dbReference>
<name>A0A934UYP3_9PROT</name>
<evidence type="ECO:0000313" key="2">
    <source>
        <dbReference type="EMBL" id="MBK1696013.1"/>
    </source>
</evidence>
<dbReference type="GO" id="GO:0000270">
    <property type="term" value="P:peptidoglycan metabolic process"/>
    <property type="evidence" value="ECO:0007669"/>
    <property type="project" value="TreeGrafter"/>
</dbReference>
<dbReference type="GO" id="GO:0043164">
    <property type="term" value="P:Gram-negative-bacterium-type cell wall biogenesis"/>
    <property type="evidence" value="ECO:0007669"/>
    <property type="project" value="TreeGrafter"/>
</dbReference>
<accession>A0A934UYP3</accession>
<dbReference type="InterPro" id="IPR051599">
    <property type="entry name" value="Cell_Envelope_Assoc"/>
</dbReference>
<protein>
    <recommendedName>
        <fullName evidence="1">DUF218 domain-containing protein</fullName>
    </recommendedName>
</protein>
<dbReference type="PANTHER" id="PTHR30336">
    <property type="entry name" value="INNER MEMBRANE PROTEIN, PROBABLE PERMEASE"/>
    <property type="match status" value="1"/>
</dbReference>
<reference evidence="2" key="1">
    <citation type="submission" date="2017-08" db="EMBL/GenBank/DDBJ databases">
        <authorList>
            <person name="Imhoff J.F."/>
            <person name="Rahn T."/>
            <person name="Kuenzel S."/>
            <person name="Neulinger S.C."/>
        </authorList>
    </citation>
    <scope>NUCLEOTIDE SEQUENCE</scope>
    <source>
        <strain evidence="2">DSM 9154</strain>
    </source>
</reference>
<dbReference type="Gene3D" id="3.40.50.620">
    <property type="entry name" value="HUPs"/>
    <property type="match status" value="1"/>
</dbReference>
<reference evidence="2" key="2">
    <citation type="journal article" date="2020" name="Microorganisms">
        <title>Osmotic Adaptation and Compatible Solute Biosynthesis of Phototrophic Bacteria as Revealed from Genome Analyses.</title>
        <authorList>
            <person name="Imhoff J.F."/>
            <person name="Rahn T."/>
            <person name="Kunzel S."/>
            <person name="Keller A."/>
            <person name="Neulinger S.C."/>
        </authorList>
    </citation>
    <scope>NUCLEOTIDE SEQUENCE</scope>
    <source>
        <strain evidence="2">DSM 9154</strain>
    </source>
</reference>
<dbReference type="Pfam" id="PF02698">
    <property type="entry name" value="DUF218"/>
    <property type="match status" value="1"/>
</dbReference>
<keyword evidence="3" id="KW-1185">Reference proteome</keyword>
<dbReference type="GO" id="GO:0005886">
    <property type="term" value="C:plasma membrane"/>
    <property type="evidence" value="ECO:0007669"/>
    <property type="project" value="TreeGrafter"/>
</dbReference>
<proteinExistence type="predicted"/>